<feature type="compositionally biased region" description="Polar residues" evidence="1">
    <location>
        <begin position="10"/>
        <end position="21"/>
    </location>
</feature>
<organism evidence="2 3">
    <name type="scientific">Basidiobolus meristosporus CBS 931.73</name>
    <dbReference type="NCBI Taxonomy" id="1314790"/>
    <lineage>
        <taxon>Eukaryota</taxon>
        <taxon>Fungi</taxon>
        <taxon>Fungi incertae sedis</taxon>
        <taxon>Zoopagomycota</taxon>
        <taxon>Entomophthoromycotina</taxon>
        <taxon>Basidiobolomycetes</taxon>
        <taxon>Basidiobolales</taxon>
        <taxon>Basidiobolaceae</taxon>
        <taxon>Basidiobolus</taxon>
    </lineage>
</organism>
<name>A0A1Y1XT68_9FUNG</name>
<gene>
    <name evidence="2" type="ORF">K493DRAFT_319087</name>
</gene>
<evidence type="ECO:0000256" key="1">
    <source>
        <dbReference type="SAM" id="MobiDB-lite"/>
    </source>
</evidence>
<evidence type="ECO:0000313" key="3">
    <source>
        <dbReference type="Proteomes" id="UP000193498"/>
    </source>
</evidence>
<keyword evidence="3" id="KW-1185">Reference proteome</keyword>
<sequence length="89" mass="9861">MPTYPPPTIPSESSKASQKLQRIPSFSSPSELLAHLPLIHKVDLFPKKEATLVRRSTSKKLMMLEPNPNILINNIAQNSLTFAAVEATH</sequence>
<proteinExistence type="predicted"/>
<dbReference type="AlphaFoldDB" id="A0A1Y1XT68"/>
<dbReference type="InParanoid" id="A0A1Y1XT68"/>
<dbReference type="Proteomes" id="UP000193498">
    <property type="component" value="Unassembled WGS sequence"/>
</dbReference>
<protein>
    <submittedName>
        <fullName evidence="2">Uncharacterized protein</fullName>
    </submittedName>
</protein>
<reference evidence="2 3" key="1">
    <citation type="submission" date="2016-07" db="EMBL/GenBank/DDBJ databases">
        <title>Pervasive Adenine N6-methylation of Active Genes in Fungi.</title>
        <authorList>
            <consortium name="DOE Joint Genome Institute"/>
            <person name="Mondo S.J."/>
            <person name="Dannebaum R.O."/>
            <person name="Kuo R.C."/>
            <person name="Labutti K."/>
            <person name="Haridas S."/>
            <person name="Kuo A."/>
            <person name="Salamov A."/>
            <person name="Ahrendt S.R."/>
            <person name="Lipzen A."/>
            <person name="Sullivan W."/>
            <person name="Andreopoulos W.B."/>
            <person name="Clum A."/>
            <person name="Lindquist E."/>
            <person name="Daum C."/>
            <person name="Ramamoorthy G.K."/>
            <person name="Gryganskyi A."/>
            <person name="Culley D."/>
            <person name="Magnuson J.K."/>
            <person name="James T.Y."/>
            <person name="O'Malley M.A."/>
            <person name="Stajich J.E."/>
            <person name="Spatafora J.W."/>
            <person name="Visel A."/>
            <person name="Grigoriev I.V."/>
        </authorList>
    </citation>
    <scope>NUCLEOTIDE SEQUENCE [LARGE SCALE GENOMIC DNA]</scope>
    <source>
        <strain evidence="2 3">CBS 931.73</strain>
    </source>
</reference>
<evidence type="ECO:0000313" key="2">
    <source>
        <dbReference type="EMBL" id="ORX88928.1"/>
    </source>
</evidence>
<dbReference type="EMBL" id="MCFE01000488">
    <property type="protein sequence ID" value="ORX88928.1"/>
    <property type="molecule type" value="Genomic_DNA"/>
</dbReference>
<feature type="region of interest" description="Disordered" evidence="1">
    <location>
        <begin position="1"/>
        <end position="21"/>
    </location>
</feature>
<comment type="caution">
    <text evidence="2">The sequence shown here is derived from an EMBL/GenBank/DDBJ whole genome shotgun (WGS) entry which is preliminary data.</text>
</comment>
<accession>A0A1Y1XT68</accession>